<dbReference type="RefSeq" id="WP_377029305.1">
    <property type="nucleotide sequence ID" value="NZ_JBHOMY010000020.1"/>
</dbReference>
<organism evidence="1 2">
    <name type="scientific">Microvirga arabica</name>
    <dbReference type="NCBI Taxonomy" id="1128671"/>
    <lineage>
        <taxon>Bacteria</taxon>
        <taxon>Pseudomonadati</taxon>
        <taxon>Pseudomonadota</taxon>
        <taxon>Alphaproteobacteria</taxon>
        <taxon>Hyphomicrobiales</taxon>
        <taxon>Methylobacteriaceae</taxon>
        <taxon>Microvirga</taxon>
    </lineage>
</organism>
<evidence type="ECO:0000313" key="2">
    <source>
        <dbReference type="Proteomes" id="UP001593940"/>
    </source>
</evidence>
<proteinExistence type="predicted"/>
<dbReference type="Proteomes" id="UP001593940">
    <property type="component" value="Unassembled WGS sequence"/>
</dbReference>
<name>A0ABV6Y635_9HYPH</name>
<keyword evidence="2" id="KW-1185">Reference proteome</keyword>
<accession>A0ABV6Y635</accession>
<evidence type="ECO:0000313" key="1">
    <source>
        <dbReference type="EMBL" id="MFC1456601.1"/>
    </source>
</evidence>
<reference evidence="1 2" key="1">
    <citation type="submission" date="2024-09" db="EMBL/GenBank/DDBJ databases">
        <title>Nodulacao em especies de Leguminosae Basais da Amazonia e Caracterizacao dos Rizobios e Bacterias Associadas aos Nodulos.</title>
        <authorList>
            <person name="Jambeiro I.C.A."/>
            <person name="Lopes I.S."/>
            <person name="Aguiar E.R.G.R."/>
            <person name="Santos A.F.J."/>
            <person name="Dos Santos J.M.F."/>
            <person name="Gross E."/>
        </authorList>
    </citation>
    <scope>NUCLEOTIDE SEQUENCE [LARGE SCALE GENOMIC DNA]</scope>
    <source>
        <strain evidence="1 2">BRUESC1165</strain>
    </source>
</reference>
<comment type="caution">
    <text evidence="1">The sequence shown here is derived from an EMBL/GenBank/DDBJ whole genome shotgun (WGS) entry which is preliminary data.</text>
</comment>
<protein>
    <submittedName>
        <fullName evidence="1">Uncharacterized protein</fullName>
    </submittedName>
</protein>
<feature type="non-terminal residue" evidence="1">
    <location>
        <position position="1"/>
    </location>
</feature>
<sequence>RASAEGSGSLNPFADRCRPGLHTQTAAIAHRSKSRFHTASVKLSRSDVALNVGFFALKRTKLLGPESADFVRNVPSPTSLI</sequence>
<gene>
    <name evidence="1" type="ORF">ACETIH_07715</name>
</gene>
<dbReference type="EMBL" id="JBHOMY010000020">
    <property type="protein sequence ID" value="MFC1456601.1"/>
    <property type="molecule type" value="Genomic_DNA"/>
</dbReference>